<dbReference type="PANTHER" id="PTHR30146">
    <property type="entry name" value="LACI-RELATED TRANSCRIPTIONAL REPRESSOR"/>
    <property type="match status" value="1"/>
</dbReference>
<dbReference type="InterPro" id="IPR036390">
    <property type="entry name" value="WH_DNA-bd_sf"/>
</dbReference>
<dbReference type="InterPro" id="IPR000524">
    <property type="entry name" value="Tscrpt_reg_HTH_GntR"/>
</dbReference>
<dbReference type="Proteomes" id="UP000435649">
    <property type="component" value="Unassembled WGS sequence"/>
</dbReference>
<comment type="caution">
    <text evidence="5">The sequence shown here is derived from an EMBL/GenBank/DDBJ whole genome shotgun (WGS) entry which is preliminary data.</text>
</comment>
<keyword evidence="1" id="KW-0805">Transcription regulation</keyword>
<dbReference type="GO" id="GO:0003700">
    <property type="term" value="F:DNA-binding transcription factor activity"/>
    <property type="evidence" value="ECO:0007669"/>
    <property type="project" value="InterPro"/>
</dbReference>
<reference evidence="5 6" key="1">
    <citation type="submission" date="2019-08" db="EMBL/GenBank/DDBJ databases">
        <title>In-depth cultivation of the pig gut microbiome towards novel bacterial diversity and tailored functional studies.</title>
        <authorList>
            <person name="Wylensek D."/>
            <person name="Hitch T.C.A."/>
            <person name="Clavel T."/>
        </authorList>
    </citation>
    <scope>NUCLEOTIDE SEQUENCE [LARGE SCALE GENOMIC DNA]</scope>
    <source>
        <strain evidence="5 6">BBE-744-WT-12</strain>
    </source>
</reference>
<dbReference type="Pfam" id="PF00392">
    <property type="entry name" value="GntR"/>
    <property type="match status" value="1"/>
</dbReference>
<dbReference type="Gene3D" id="3.40.50.2300">
    <property type="match status" value="2"/>
</dbReference>
<dbReference type="EMBL" id="VUNS01000014">
    <property type="protein sequence ID" value="MST98017.1"/>
    <property type="molecule type" value="Genomic_DNA"/>
</dbReference>
<evidence type="ECO:0000259" key="4">
    <source>
        <dbReference type="PROSITE" id="PS50949"/>
    </source>
</evidence>
<accession>A0A844G2W5</accession>
<keyword evidence="2" id="KW-0238">DNA-binding</keyword>
<name>A0A844G2W5_9BACT</name>
<dbReference type="PROSITE" id="PS50949">
    <property type="entry name" value="HTH_GNTR"/>
    <property type="match status" value="1"/>
</dbReference>
<dbReference type="RefSeq" id="WP_154419151.1">
    <property type="nucleotide sequence ID" value="NZ_VUNS01000014.1"/>
</dbReference>
<evidence type="ECO:0000313" key="6">
    <source>
        <dbReference type="Proteomes" id="UP000435649"/>
    </source>
</evidence>
<evidence type="ECO:0000256" key="1">
    <source>
        <dbReference type="ARBA" id="ARBA00023015"/>
    </source>
</evidence>
<dbReference type="InterPro" id="IPR036388">
    <property type="entry name" value="WH-like_DNA-bd_sf"/>
</dbReference>
<dbReference type="PANTHER" id="PTHR30146:SF109">
    <property type="entry name" value="HTH-TYPE TRANSCRIPTIONAL REGULATOR GALS"/>
    <property type="match status" value="1"/>
</dbReference>
<sequence>MVKSSKSDQLYLQLRRRISAMKDGEPFPTVRQLMTEYQVSQSTVTPAINQLKEKGLIEAYVGRGSFVSKKDAGKPHMLLLQHNWPAPILPFMAERLRRAAEEDGFRFEHRIYDYHDDITLTLSNYEADIIVVDGIADDLMTPEQILAISRCPAPVILSRNSVPISQINYVCGDNAAAGVNIANYLFRHGHRKFGLLINEPHLYTVEAFCRGFESCAASNGCSVEVLDCRIRPGERPHRQVAEFMKAYAAGKYDFTALFPISCDGAIQARRYLEEYGVRVPEDLSIISTGTVPRVEWLTAVDSGAEEYSGIIVRMAIDILNHDSQYRRQIEFPQKLIEGSSVRNLNESAALSHKNVAERFAAAQYEKTVQAHNS</sequence>
<dbReference type="GO" id="GO:0000976">
    <property type="term" value="F:transcription cis-regulatory region binding"/>
    <property type="evidence" value="ECO:0007669"/>
    <property type="project" value="TreeGrafter"/>
</dbReference>
<dbReference type="Gene3D" id="1.10.10.10">
    <property type="entry name" value="Winged helix-like DNA-binding domain superfamily/Winged helix DNA-binding domain"/>
    <property type="match status" value="1"/>
</dbReference>
<feature type="domain" description="HTH gntR-type" evidence="4">
    <location>
        <begin position="4"/>
        <end position="70"/>
    </location>
</feature>
<dbReference type="SUPFAM" id="SSF46785">
    <property type="entry name" value="Winged helix' DNA-binding domain"/>
    <property type="match status" value="1"/>
</dbReference>
<proteinExistence type="predicted"/>
<evidence type="ECO:0000256" key="3">
    <source>
        <dbReference type="ARBA" id="ARBA00023163"/>
    </source>
</evidence>
<evidence type="ECO:0000256" key="2">
    <source>
        <dbReference type="ARBA" id="ARBA00023125"/>
    </source>
</evidence>
<protein>
    <submittedName>
        <fullName evidence="5">GntR family transcriptional regulator</fullName>
    </submittedName>
</protein>
<dbReference type="AlphaFoldDB" id="A0A844G2W5"/>
<dbReference type="InterPro" id="IPR028082">
    <property type="entry name" value="Peripla_BP_I"/>
</dbReference>
<keyword evidence="6" id="KW-1185">Reference proteome</keyword>
<dbReference type="SMART" id="SM00345">
    <property type="entry name" value="HTH_GNTR"/>
    <property type="match status" value="1"/>
</dbReference>
<keyword evidence="3" id="KW-0804">Transcription</keyword>
<gene>
    <name evidence="5" type="ORF">FYJ85_13305</name>
</gene>
<organism evidence="5 6">
    <name type="scientific">Victivallis lenta</name>
    <dbReference type="NCBI Taxonomy" id="2606640"/>
    <lineage>
        <taxon>Bacteria</taxon>
        <taxon>Pseudomonadati</taxon>
        <taxon>Lentisphaerota</taxon>
        <taxon>Lentisphaeria</taxon>
        <taxon>Victivallales</taxon>
        <taxon>Victivallaceae</taxon>
        <taxon>Victivallis</taxon>
    </lineage>
</organism>
<dbReference type="CDD" id="cd07377">
    <property type="entry name" value="WHTH_GntR"/>
    <property type="match status" value="1"/>
</dbReference>
<evidence type="ECO:0000313" key="5">
    <source>
        <dbReference type="EMBL" id="MST98017.1"/>
    </source>
</evidence>
<dbReference type="Pfam" id="PF13377">
    <property type="entry name" value="Peripla_BP_3"/>
    <property type="match status" value="1"/>
</dbReference>
<dbReference type="SUPFAM" id="SSF53822">
    <property type="entry name" value="Periplasmic binding protein-like I"/>
    <property type="match status" value="1"/>
</dbReference>
<dbReference type="CDD" id="cd06267">
    <property type="entry name" value="PBP1_LacI_sugar_binding-like"/>
    <property type="match status" value="1"/>
</dbReference>
<dbReference type="InterPro" id="IPR046335">
    <property type="entry name" value="LacI/GalR-like_sensor"/>
</dbReference>